<accession>A0ABT6ATX4</accession>
<keyword evidence="1" id="KW-0812">Transmembrane</keyword>
<keyword evidence="1" id="KW-0472">Membrane</keyword>
<dbReference type="Pfam" id="PF13163">
    <property type="entry name" value="DUF3999"/>
    <property type="match status" value="1"/>
</dbReference>
<organism evidence="3 4">
    <name type="scientific">Cupriavidus basilensis</name>
    <dbReference type="NCBI Taxonomy" id="68895"/>
    <lineage>
        <taxon>Bacteria</taxon>
        <taxon>Pseudomonadati</taxon>
        <taxon>Pseudomonadota</taxon>
        <taxon>Betaproteobacteria</taxon>
        <taxon>Burkholderiales</taxon>
        <taxon>Burkholderiaceae</taxon>
        <taxon>Cupriavidus</taxon>
    </lineage>
</organism>
<gene>
    <name evidence="3" type="ORF">P3W85_24400</name>
</gene>
<dbReference type="Proteomes" id="UP001216674">
    <property type="component" value="Unassembled WGS sequence"/>
</dbReference>
<evidence type="ECO:0000256" key="2">
    <source>
        <dbReference type="SAM" id="SignalP"/>
    </source>
</evidence>
<evidence type="ECO:0000313" key="4">
    <source>
        <dbReference type="Proteomes" id="UP001216674"/>
    </source>
</evidence>
<feature type="chain" id="PRO_5047020088" evidence="2">
    <location>
        <begin position="36"/>
        <end position="444"/>
    </location>
</feature>
<feature type="transmembrane region" description="Helical" evidence="1">
    <location>
        <begin position="424"/>
        <end position="442"/>
    </location>
</feature>
<keyword evidence="4" id="KW-1185">Reference proteome</keyword>
<protein>
    <submittedName>
        <fullName evidence="3">DUF3999 domain-containing protein</fullName>
    </submittedName>
</protein>
<dbReference type="EMBL" id="JARJLM010000410">
    <property type="protein sequence ID" value="MDF3836069.1"/>
    <property type="molecule type" value="Genomic_DNA"/>
</dbReference>
<proteinExistence type="predicted"/>
<dbReference type="RefSeq" id="WP_276266669.1">
    <property type="nucleotide sequence ID" value="NZ_JARJLM010000410.1"/>
</dbReference>
<evidence type="ECO:0000313" key="3">
    <source>
        <dbReference type="EMBL" id="MDF3836069.1"/>
    </source>
</evidence>
<keyword evidence="2" id="KW-0732">Signal</keyword>
<feature type="non-terminal residue" evidence="3">
    <location>
        <position position="444"/>
    </location>
</feature>
<keyword evidence="1" id="KW-1133">Transmembrane helix</keyword>
<feature type="signal peptide" evidence="2">
    <location>
        <begin position="1"/>
        <end position="35"/>
    </location>
</feature>
<sequence length="444" mass="46659">MSKAISACGATTVARRARVLLAAASLLLLFAPARAERFPLAAEGDAAYYAVTLNSDVYAHSRRDDLGDLRVRNGAGELLPYALALPPEPPAEVRTLREVPWFALPAAQAQGQGAPVGVVIGADGALRAASGVQAARSAGAWLLDLSQLRDAASAVVIGLPAGDYQGRVDVASSDDLQHWQDAGSAQLLRLSREGTQLSQDRIALARLRAHYLRLQWQGTPPAPATVQVETVAAGMPPPLALQWRDGIVATQAQAGGDYLFDSGGRFPAERLRIRLPQTNTVVQATLWSRPDDKSAWRVVSSGRLYRLAGAEGTEQESAPLAIGRNTDRLWRLSLDARAGGLGAGMPTLALGWRPAVVTFVARGAAPFSLAVGEPEPQAQEPGPVARAELLAGAAPAIGNARIAGMTASPQALAVPADTQRTRRLVLWGALLLAVGALGLMAWRL</sequence>
<reference evidence="3 4" key="1">
    <citation type="submission" date="2023-03" db="EMBL/GenBank/DDBJ databases">
        <title>Draft assemblies of triclosan tolerant bacteria isolated from returned activated sludge.</title>
        <authorList>
            <person name="Van Hamelsveld S."/>
        </authorList>
    </citation>
    <scope>NUCLEOTIDE SEQUENCE [LARGE SCALE GENOMIC DNA]</scope>
    <source>
        <strain evidence="3 4">GW210010_S58</strain>
    </source>
</reference>
<name>A0ABT6ATX4_9BURK</name>
<comment type="caution">
    <text evidence="3">The sequence shown here is derived from an EMBL/GenBank/DDBJ whole genome shotgun (WGS) entry which is preliminary data.</text>
</comment>
<evidence type="ECO:0000256" key="1">
    <source>
        <dbReference type="SAM" id="Phobius"/>
    </source>
</evidence>
<dbReference type="InterPro" id="IPR025060">
    <property type="entry name" value="DUF3999"/>
</dbReference>